<evidence type="ECO:0000313" key="5">
    <source>
        <dbReference type="Proteomes" id="UP000321113"/>
    </source>
</evidence>
<keyword evidence="5" id="KW-1185">Reference proteome</keyword>
<evidence type="ECO:0000256" key="2">
    <source>
        <dbReference type="ARBA" id="ARBA00023002"/>
    </source>
</evidence>
<evidence type="ECO:0000259" key="3">
    <source>
        <dbReference type="Pfam" id="PF00881"/>
    </source>
</evidence>
<dbReference type="SUPFAM" id="SSF55469">
    <property type="entry name" value="FMN-dependent nitroreductase-like"/>
    <property type="match status" value="1"/>
</dbReference>
<dbReference type="InterPro" id="IPR029479">
    <property type="entry name" value="Nitroreductase"/>
</dbReference>
<comment type="caution">
    <text evidence="4">The sequence shown here is derived from an EMBL/GenBank/DDBJ whole genome shotgun (WGS) entry which is preliminary data.</text>
</comment>
<keyword evidence="2" id="KW-0560">Oxidoreductase</keyword>
<dbReference type="Pfam" id="PF00881">
    <property type="entry name" value="Nitroreductase"/>
    <property type="match status" value="1"/>
</dbReference>
<dbReference type="RefSeq" id="WP_119008548.1">
    <property type="nucleotide sequence ID" value="NZ_BJXK01000004.1"/>
</dbReference>
<accession>A0A511QNY2</accession>
<protein>
    <submittedName>
        <fullName evidence="4">Nitroreductase</fullName>
    </submittedName>
</protein>
<evidence type="ECO:0000313" key="4">
    <source>
        <dbReference type="EMBL" id="GEM79020.1"/>
    </source>
</evidence>
<organism evidence="4 5">
    <name type="scientific">Vibrio superstes NBRC 103154</name>
    <dbReference type="NCBI Taxonomy" id="1219062"/>
    <lineage>
        <taxon>Bacteria</taxon>
        <taxon>Pseudomonadati</taxon>
        <taxon>Pseudomonadota</taxon>
        <taxon>Gammaproteobacteria</taxon>
        <taxon>Vibrionales</taxon>
        <taxon>Vibrionaceae</taxon>
        <taxon>Vibrio</taxon>
    </lineage>
</organism>
<name>A0A511QNY2_9VIBR</name>
<dbReference type="EMBL" id="BJXK01000004">
    <property type="protein sequence ID" value="GEM79020.1"/>
    <property type="molecule type" value="Genomic_DNA"/>
</dbReference>
<evidence type="ECO:0000256" key="1">
    <source>
        <dbReference type="ARBA" id="ARBA00007118"/>
    </source>
</evidence>
<dbReference type="Proteomes" id="UP000321113">
    <property type="component" value="Unassembled WGS sequence"/>
</dbReference>
<dbReference type="OrthoDB" id="9784375at2"/>
<dbReference type="PANTHER" id="PTHR43673">
    <property type="entry name" value="NAD(P)H NITROREDUCTASE YDGI-RELATED"/>
    <property type="match status" value="1"/>
</dbReference>
<reference evidence="4 5" key="1">
    <citation type="submission" date="2019-07" db="EMBL/GenBank/DDBJ databases">
        <title>Whole genome shotgun sequence of Vibrio superstes NBRC 103154.</title>
        <authorList>
            <person name="Hosoyama A."/>
            <person name="Uohara A."/>
            <person name="Ohji S."/>
            <person name="Ichikawa N."/>
        </authorList>
    </citation>
    <scope>NUCLEOTIDE SEQUENCE [LARGE SCALE GENOMIC DNA]</scope>
    <source>
        <strain evidence="4 5">NBRC 103154</strain>
    </source>
</reference>
<dbReference type="PANTHER" id="PTHR43673:SF12">
    <property type="entry name" value="PROTEIN DRGA"/>
    <property type="match status" value="1"/>
</dbReference>
<dbReference type="CDD" id="cd02137">
    <property type="entry name" value="MhqN-like"/>
    <property type="match status" value="1"/>
</dbReference>
<feature type="domain" description="Nitroreductase" evidence="3">
    <location>
        <begin position="13"/>
        <end position="187"/>
    </location>
</feature>
<sequence>MNITNSTGILDTINSRRSINNFNSTKTITEAKINELIRYTTKAPTAFNVQNWHFVAVHTSEQKTKLKNLAYGQQKVEDAAVTFIVSGLLEPQNLIKHSLDSSLKDNVLSQEMVDGWINAVSNMYSDNPILQRDEAIRSASLAAMTMMLSAEAMGMVSCPLIGFDPNGVKEAFSLPELAVPAMLITVGFEADGNWPQKPRIDNTEVLTIV</sequence>
<dbReference type="Gene3D" id="3.40.109.10">
    <property type="entry name" value="NADH Oxidase"/>
    <property type="match status" value="1"/>
</dbReference>
<proteinExistence type="inferred from homology"/>
<comment type="similarity">
    <text evidence="1">Belongs to the nitroreductase family.</text>
</comment>
<gene>
    <name evidence="4" type="ORF">VSU01S_12650</name>
</gene>
<dbReference type="InterPro" id="IPR000415">
    <property type="entry name" value="Nitroreductase-like"/>
</dbReference>
<dbReference type="AlphaFoldDB" id="A0A511QNY2"/>
<dbReference type="GO" id="GO:0016491">
    <property type="term" value="F:oxidoreductase activity"/>
    <property type="evidence" value="ECO:0007669"/>
    <property type="project" value="UniProtKB-KW"/>
</dbReference>